<feature type="signal peptide" evidence="5">
    <location>
        <begin position="1"/>
        <end position="23"/>
    </location>
</feature>
<dbReference type="SUPFAM" id="SSF57424">
    <property type="entry name" value="LDL receptor-like module"/>
    <property type="match status" value="1"/>
</dbReference>
<dbReference type="InterPro" id="IPR033116">
    <property type="entry name" value="TRYPSIN_SER"/>
</dbReference>
<dbReference type="PROSITE" id="PS01180">
    <property type="entry name" value="CUB"/>
    <property type="match status" value="2"/>
</dbReference>
<dbReference type="Gene3D" id="4.10.400.10">
    <property type="entry name" value="Low-density Lipoprotein Receptor"/>
    <property type="match status" value="1"/>
</dbReference>
<dbReference type="PROSITE" id="PS00134">
    <property type="entry name" value="TRYPSIN_HIS"/>
    <property type="match status" value="1"/>
</dbReference>
<evidence type="ECO:0000313" key="8">
    <source>
        <dbReference type="EMBL" id="KAJ8020202.1"/>
    </source>
</evidence>
<dbReference type="CDD" id="cd00190">
    <property type="entry name" value="Tryp_SPc"/>
    <property type="match status" value="1"/>
</dbReference>
<dbReference type="InterPro" id="IPR000859">
    <property type="entry name" value="CUB_dom"/>
</dbReference>
<evidence type="ECO:0000259" key="6">
    <source>
        <dbReference type="PROSITE" id="PS01180"/>
    </source>
</evidence>
<dbReference type="InterPro" id="IPR036055">
    <property type="entry name" value="LDL_receptor-like_sf"/>
</dbReference>
<dbReference type="InterPro" id="IPR001254">
    <property type="entry name" value="Trypsin_dom"/>
</dbReference>
<dbReference type="CDD" id="cd00041">
    <property type="entry name" value="CUB"/>
    <property type="match status" value="2"/>
</dbReference>
<evidence type="ECO:0000313" key="9">
    <source>
        <dbReference type="Proteomes" id="UP001152320"/>
    </source>
</evidence>
<feature type="domain" description="Peptidase S1" evidence="7">
    <location>
        <begin position="329"/>
        <end position="560"/>
    </location>
</feature>
<dbReference type="InterPro" id="IPR002172">
    <property type="entry name" value="LDrepeatLR_classA_rpt"/>
</dbReference>
<dbReference type="SMART" id="SM00042">
    <property type="entry name" value="CUB"/>
    <property type="match status" value="2"/>
</dbReference>
<dbReference type="InterPro" id="IPR035914">
    <property type="entry name" value="Sperma_CUB_dom_sf"/>
</dbReference>
<keyword evidence="4" id="KW-0720">Serine protease</keyword>
<keyword evidence="4" id="KW-0378">Hydrolase</keyword>
<dbReference type="Pfam" id="PF00089">
    <property type="entry name" value="Trypsin"/>
    <property type="match status" value="1"/>
</dbReference>
<dbReference type="AlphaFoldDB" id="A0A9Q0YHB8"/>
<keyword evidence="4" id="KW-0645">Protease</keyword>
<dbReference type="InterPro" id="IPR009003">
    <property type="entry name" value="Peptidase_S1_PA"/>
</dbReference>
<dbReference type="FunFam" id="2.40.10.10:FF:000002">
    <property type="entry name" value="Transmembrane protease serine"/>
    <property type="match status" value="1"/>
</dbReference>
<dbReference type="Pfam" id="PF00431">
    <property type="entry name" value="CUB"/>
    <property type="match status" value="2"/>
</dbReference>
<sequence>MFLERWVFVLSVGLSSFYHGVHGLLLCGNVSVEALEICDHLWHCKRGEDETNCKAVGVLESVVIQSPGYSDHRLSVYPNDIHMVWTIKAQSHLALDVIFDQHYGIEENYDSLAIGRGSNPSHATTLAFYSGLKRPSPYLVEYNEIWIRFQSDMDKGGIGFKMSVVAVDTKDLLRCENGKIVHPTEICDVQWHCPDGRDERTCDPILADQPFILHSPSFPFHYPQNLDITWTATTILSRRFLLEFAIFHTEEVFDFLQVGSGMDCKHTFNYSFSGDGISDPVITSDHTLCVHFTSDYSVSTTGFLINITTIESFDEGCSTRPAEGVRARIIGGSDAYLGDWPWIGSLRDSDGGHLCAASLIHPEWAVTAAHCIGHGGEKLVFGDLLLSEESSFHHEFTYNTTLHPLYSPVTFQHDIALLHLNGTVHISHYVRPICSSTNQNETFEYQECLIAGWGIKSLRTGSLSNRLQEANVPIIDQLTCFNYLSSIQFAPDIMLCAGFDAGGVDSCDGDSGGPLMCRNAKDRWDLVGVTSIGVHCAFPRLPGVYTRVSAHLDFLKEHIPGY</sequence>
<dbReference type="Proteomes" id="UP001152320">
    <property type="component" value="Chromosome 22"/>
</dbReference>
<organism evidence="8 9">
    <name type="scientific">Holothuria leucospilota</name>
    <name type="common">Black long sea cucumber</name>
    <name type="synonym">Mertensiothuria leucospilota</name>
    <dbReference type="NCBI Taxonomy" id="206669"/>
    <lineage>
        <taxon>Eukaryota</taxon>
        <taxon>Metazoa</taxon>
        <taxon>Echinodermata</taxon>
        <taxon>Eleutherozoa</taxon>
        <taxon>Echinozoa</taxon>
        <taxon>Holothuroidea</taxon>
        <taxon>Aspidochirotacea</taxon>
        <taxon>Aspidochirotida</taxon>
        <taxon>Holothuriidae</taxon>
        <taxon>Holothuria</taxon>
    </lineage>
</organism>
<feature type="domain" description="CUB" evidence="6">
    <location>
        <begin position="53"/>
        <end position="167"/>
    </location>
</feature>
<dbReference type="InterPro" id="IPR001314">
    <property type="entry name" value="Peptidase_S1A"/>
</dbReference>
<dbReference type="InterPro" id="IPR043504">
    <property type="entry name" value="Peptidase_S1_PA_chymotrypsin"/>
</dbReference>
<dbReference type="PROSITE" id="PS50240">
    <property type="entry name" value="TRYPSIN_DOM"/>
    <property type="match status" value="1"/>
</dbReference>
<reference evidence="8" key="1">
    <citation type="submission" date="2021-10" db="EMBL/GenBank/DDBJ databases">
        <title>Tropical sea cucumber genome reveals ecological adaptation and Cuvierian tubules defense mechanism.</title>
        <authorList>
            <person name="Chen T."/>
        </authorList>
    </citation>
    <scope>NUCLEOTIDE SEQUENCE</scope>
    <source>
        <strain evidence="8">Nanhai2018</strain>
        <tissue evidence="8">Muscle</tissue>
    </source>
</reference>
<name>A0A9Q0YHB8_HOLLE</name>
<feature type="chain" id="PRO_5040365520" evidence="5">
    <location>
        <begin position="24"/>
        <end position="562"/>
    </location>
</feature>
<dbReference type="EMBL" id="JAIZAY010000022">
    <property type="protein sequence ID" value="KAJ8020202.1"/>
    <property type="molecule type" value="Genomic_DNA"/>
</dbReference>
<dbReference type="PROSITE" id="PS00135">
    <property type="entry name" value="TRYPSIN_SER"/>
    <property type="match status" value="1"/>
</dbReference>
<dbReference type="InterPro" id="IPR018114">
    <property type="entry name" value="TRYPSIN_HIS"/>
</dbReference>
<dbReference type="SUPFAM" id="SSF50494">
    <property type="entry name" value="Trypsin-like serine proteases"/>
    <property type="match status" value="1"/>
</dbReference>
<evidence type="ECO:0000256" key="2">
    <source>
        <dbReference type="ARBA" id="ARBA00024195"/>
    </source>
</evidence>
<dbReference type="Gene3D" id="2.60.120.290">
    <property type="entry name" value="Spermadhesin, CUB domain"/>
    <property type="match status" value="2"/>
</dbReference>
<keyword evidence="9" id="KW-1185">Reference proteome</keyword>
<dbReference type="PRINTS" id="PR00722">
    <property type="entry name" value="CHYMOTRYPSIN"/>
</dbReference>
<dbReference type="SMART" id="SM00020">
    <property type="entry name" value="Tryp_SPc"/>
    <property type="match status" value="1"/>
</dbReference>
<comment type="similarity">
    <text evidence="2">Belongs to the peptidase S1 family. CLIP subfamily.</text>
</comment>
<protein>
    <submittedName>
        <fullName evidence="8">Enteropeptidase</fullName>
    </submittedName>
</protein>
<accession>A0A9Q0YHB8</accession>
<dbReference type="Gene3D" id="2.40.10.10">
    <property type="entry name" value="Trypsin-like serine proteases"/>
    <property type="match status" value="1"/>
</dbReference>
<comment type="caution">
    <text evidence="3">Lacks conserved residue(s) required for the propagation of feature annotation.</text>
</comment>
<dbReference type="GO" id="GO:0006508">
    <property type="term" value="P:proteolysis"/>
    <property type="evidence" value="ECO:0007669"/>
    <property type="project" value="UniProtKB-KW"/>
</dbReference>
<proteinExistence type="inferred from homology"/>
<evidence type="ECO:0000256" key="3">
    <source>
        <dbReference type="PROSITE-ProRule" id="PRU00059"/>
    </source>
</evidence>
<dbReference type="FunFam" id="2.40.10.10:FF:000068">
    <property type="entry name" value="transmembrane protease serine 2"/>
    <property type="match status" value="1"/>
</dbReference>
<evidence type="ECO:0000256" key="1">
    <source>
        <dbReference type="ARBA" id="ARBA00023157"/>
    </source>
</evidence>
<dbReference type="SUPFAM" id="SSF49854">
    <property type="entry name" value="Spermadhesin, CUB domain"/>
    <property type="match status" value="2"/>
</dbReference>
<gene>
    <name evidence="8" type="ORF">HOLleu_39727</name>
</gene>
<feature type="domain" description="CUB" evidence="6">
    <location>
        <begin position="202"/>
        <end position="310"/>
    </location>
</feature>
<evidence type="ECO:0000256" key="4">
    <source>
        <dbReference type="RuleBase" id="RU363034"/>
    </source>
</evidence>
<keyword evidence="5" id="KW-0732">Signal</keyword>
<evidence type="ECO:0000256" key="5">
    <source>
        <dbReference type="SAM" id="SignalP"/>
    </source>
</evidence>
<dbReference type="PANTHER" id="PTHR24252">
    <property type="entry name" value="ACROSIN-RELATED"/>
    <property type="match status" value="1"/>
</dbReference>
<dbReference type="OrthoDB" id="93664at2759"/>
<keyword evidence="1" id="KW-1015">Disulfide bond</keyword>
<dbReference type="CDD" id="cd00112">
    <property type="entry name" value="LDLa"/>
    <property type="match status" value="1"/>
</dbReference>
<comment type="caution">
    <text evidence="8">The sequence shown here is derived from an EMBL/GenBank/DDBJ whole genome shotgun (WGS) entry which is preliminary data.</text>
</comment>
<dbReference type="PANTHER" id="PTHR24252:SF7">
    <property type="entry name" value="HYALIN"/>
    <property type="match status" value="1"/>
</dbReference>
<dbReference type="GO" id="GO:0004252">
    <property type="term" value="F:serine-type endopeptidase activity"/>
    <property type="evidence" value="ECO:0007669"/>
    <property type="project" value="InterPro"/>
</dbReference>
<evidence type="ECO:0000259" key="7">
    <source>
        <dbReference type="PROSITE" id="PS50240"/>
    </source>
</evidence>